<keyword evidence="3" id="KW-0143">Chaperone</keyword>
<dbReference type="InterPro" id="IPR023335">
    <property type="entry name" value="ATP12_ortho_dom_sf"/>
</dbReference>
<dbReference type="PANTHER" id="PTHR21013">
    <property type="entry name" value="ATP SYNTHASE MITOCHONDRIAL F1 COMPLEX ASSEMBLY FACTOR 2/ATP12 PROTEIN, MITOCHONDRIAL PRECURSOR"/>
    <property type="match status" value="1"/>
</dbReference>
<dbReference type="Gene3D" id="3.30.2180.10">
    <property type="entry name" value="ATP12-like"/>
    <property type="match status" value="1"/>
</dbReference>
<keyword evidence="5" id="KW-1185">Reference proteome</keyword>
<dbReference type="PANTHER" id="PTHR21013:SF10">
    <property type="entry name" value="ATP SYNTHASE MITOCHONDRIAL F1 COMPLEX ASSEMBLY FACTOR 2"/>
    <property type="match status" value="1"/>
</dbReference>
<dbReference type="STRING" id="1335048.AKL17_0459"/>
<reference evidence="4 5" key="1">
    <citation type="submission" date="2015-09" db="EMBL/GenBank/DDBJ databases">
        <title>Complete genome sequence of Defluviimonas alba cai42t isolated from an oilfield in Xinjiang.</title>
        <authorList>
            <person name="Geng S."/>
            <person name="Pan X."/>
            <person name="Wu X."/>
        </authorList>
    </citation>
    <scope>NUCLEOTIDE SEQUENCE [LARGE SCALE GENOMIC DNA]</scope>
    <source>
        <strain evidence="5">cai42</strain>
    </source>
</reference>
<dbReference type="PATRIC" id="fig|1335048.3.peg.479"/>
<protein>
    <submittedName>
        <fullName evidence="4">ATP12 chaperone protein</fullName>
    </submittedName>
</protein>
<keyword evidence="2" id="KW-0809">Transit peptide</keyword>
<evidence type="ECO:0000313" key="5">
    <source>
        <dbReference type="Proteomes" id="UP000076128"/>
    </source>
</evidence>
<comment type="similarity">
    <text evidence="1">Belongs to the ATP12 family.</text>
</comment>
<dbReference type="KEGG" id="daa:AKL17_0459"/>
<dbReference type="EMBL" id="CP012661">
    <property type="protein sequence ID" value="AMY67720.1"/>
    <property type="molecule type" value="Genomic_DNA"/>
</dbReference>
<gene>
    <name evidence="4" type="ORF">AKL17_0459</name>
</gene>
<sequence>MAAWAPKRFWTAAGVTAAPGGFAVALDGRPVKTPAKAPLVVPTAALAQAIAAEWDAQAKVVDPRTMPVTRAANSAIDTVSPNRSTVLGMIAAYGGSDLLCYRAESPPPLIARQVAAWDPLLDWVATAHGAPLRVTAGIVHVAQPPESLARLDAHLETFSDFELVALHDLVALSGSLVIGLAAAANLAPADDLWRLSRIDEEFQAELWGQDEEAAELVALKQADFLQARAFLDLARDPRS</sequence>
<evidence type="ECO:0000256" key="1">
    <source>
        <dbReference type="ARBA" id="ARBA00008231"/>
    </source>
</evidence>
<evidence type="ECO:0000256" key="3">
    <source>
        <dbReference type="ARBA" id="ARBA00023186"/>
    </source>
</evidence>
<dbReference type="InterPro" id="IPR011419">
    <property type="entry name" value="ATP12_ATP_synth-F1-assembly"/>
</dbReference>
<dbReference type="GO" id="GO:0043461">
    <property type="term" value="P:proton-transporting ATP synthase complex assembly"/>
    <property type="evidence" value="ECO:0007669"/>
    <property type="project" value="InterPro"/>
</dbReference>
<dbReference type="RefSeq" id="WP_066809296.1">
    <property type="nucleotide sequence ID" value="NZ_CP012661.1"/>
</dbReference>
<proteinExistence type="inferred from homology"/>
<organism evidence="4 5">
    <name type="scientific">Frigidibacter mobilis</name>
    <dbReference type="NCBI Taxonomy" id="1335048"/>
    <lineage>
        <taxon>Bacteria</taxon>
        <taxon>Pseudomonadati</taxon>
        <taxon>Pseudomonadota</taxon>
        <taxon>Alphaproteobacteria</taxon>
        <taxon>Rhodobacterales</taxon>
        <taxon>Paracoccaceae</taxon>
        <taxon>Frigidibacter</taxon>
    </lineage>
</organism>
<dbReference type="Proteomes" id="UP000076128">
    <property type="component" value="Chromosome"/>
</dbReference>
<dbReference type="InterPro" id="IPR042272">
    <property type="entry name" value="ATP12_ATP_synth-F1-assembly_N"/>
</dbReference>
<dbReference type="Gene3D" id="1.10.3580.10">
    <property type="entry name" value="ATP12 ATPase"/>
    <property type="match status" value="1"/>
</dbReference>
<evidence type="ECO:0000313" key="4">
    <source>
        <dbReference type="EMBL" id="AMY67720.1"/>
    </source>
</evidence>
<dbReference type="AlphaFoldDB" id="A0A159Z1A7"/>
<dbReference type="OrthoDB" id="9797825at2"/>
<dbReference type="Pfam" id="PF07542">
    <property type="entry name" value="ATP12"/>
    <property type="match status" value="1"/>
</dbReference>
<evidence type="ECO:0000256" key="2">
    <source>
        <dbReference type="ARBA" id="ARBA00022946"/>
    </source>
</evidence>
<dbReference type="SUPFAM" id="SSF160909">
    <property type="entry name" value="ATP12-like"/>
    <property type="match status" value="1"/>
</dbReference>
<accession>A0A159Z1A7</accession>
<name>A0A159Z1A7_9RHOB</name>